<evidence type="ECO:0000313" key="2">
    <source>
        <dbReference type="Proteomes" id="UP000031760"/>
    </source>
</evidence>
<organism evidence="1 2">
    <name type="scientific">Nonlabens marinus S1-08</name>
    <dbReference type="NCBI Taxonomy" id="1454201"/>
    <lineage>
        <taxon>Bacteria</taxon>
        <taxon>Pseudomonadati</taxon>
        <taxon>Bacteroidota</taxon>
        <taxon>Flavobacteriia</taxon>
        <taxon>Flavobacteriales</taxon>
        <taxon>Flavobacteriaceae</taxon>
        <taxon>Nonlabens</taxon>
    </lineage>
</organism>
<keyword evidence="2" id="KW-1185">Reference proteome</keyword>
<dbReference type="STRING" id="1454201.NMS_1287"/>
<dbReference type="HOGENOM" id="CLU_3273539_0_0_10"/>
<dbReference type="AlphaFoldDB" id="W8VZW7"/>
<dbReference type="Proteomes" id="UP000031760">
    <property type="component" value="Chromosome"/>
</dbReference>
<evidence type="ECO:0000313" key="1">
    <source>
        <dbReference type="EMBL" id="BAO55296.1"/>
    </source>
</evidence>
<accession>W8VZW7</accession>
<name>W8VZW7_9FLAO</name>
<gene>
    <name evidence="1" type="ORF">NMS_1287</name>
</gene>
<sequence length="41" mass="4764">MIIVYAFAKANCIIVYIDCNEIRDTTVFIFWDGLFCSKGRL</sequence>
<dbReference type="KEGG" id="nmf:NMS_1287"/>
<proteinExistence type="predicted"/>
<reference evidence="1 2" key="1">
    <citation type="journal article" date="2014" name="Proc. Natl. Acad. Sci. U.S.A.">
        <title>Functional characterization of flavobacteria rhodopsins reveals a unique class of light-driven chloride pump in bacteria.</title>
        <authorList>
            <person name="Yoshizawa S."/>
            <person name="Kumagai Y."/>
            <person name="Kim H."/>
            <person name="Ogura Y."/>
            <person name="Hayashi T."/>
            <person name="Iwasaki W."/>
            <person name="DeLong E.F."/>
            <person name="Kogure K."/>
        </authorList>
    </citation>
    <scope>NUCLEOTIDE SEQUENCE [LARGE SCALE GENOMIC DNA]</scope>
    <source>
        <strain evidence="1 2">S1-08</strain>
    </source>
</reference>
<dbReference type="EMBL" id="AP014548">
    <property type="protein sequence ID" value="BAO55296.1"/>
    <property type="molecule type" value="Genomic_DNA"/>
</dbReference>
<protein>
    <submittedName>
        <fullName evidence="1">Uncharacterized protein</fullName>
    </submittedName>
</protein>